<dbReference type="GO" id="GO:0006310">
    <property type="term" value="P:DNA recombination"/>
    <property type="evidence" value="ECO:0007669"/>
    <property type="project" value="UniProtKB-KW"/>
</dbReference>
<dbReference type="Gene3D" id="1.10.443.10">
    <property type="entry name" value="Intergrase catalytic core"/>
    <property type="match status" value="1"/>
</dbReference>
<gene>
    <name evidence="9" type="ORF">C7389_11268</name>
</gene>
<dbReference type="InterPro" id="IPR010998">
    <property type="entry name" value="Integrase_recombinase_N"/>
</dbReference>
<keyword evidence="4" id="KW-0233">DNA recombination</keyword>
<dbReference type="InterPro" id="IPR002104">
    <property type="entry name" value="Integrase_catalytic"/>
</dbReference>
<evidence type="ECO:0000313" key="9">
    <source>
        <dbReference type="EMBL" id="TDN49217.1"/>
    </source>
</evidence>
<dbReference type="PANTHER" id="PTHR30349:SF41">
    <property type="entry name" value="INTEGRASE_RECOMBINASE PROTEIN MJ0367-RELATED"/>
    <property type="match status" value="1"/>
</dbReference>
<dbReference type="GO" id="GO:0015074">
    <property type="term" value="P:DNA integration"/>
    <property type="evidence" value="ECO:0007669"/>
    <property type="project" value="UniProtKB-KW"/>
</dbReference>
<dbReference type="Pfam" id="PF00589">
    <property type="entry name" value="Phage_integrase"/>
    <property type="match status" value="1"/>
</dbReference>
<reference evidence="9 10" key="1">
    <citation type="submission" date="2019-03" db="EMBL/GenBank/DDBJ databases">
        <title>Genomic Encyclopedia of Type Strains, Phase IV (KMG-IV): sequencing the most valuable type-strain genomes for metagenomic binning, comparative biology and taxonomic classification.</title>
        <authorList>
            <person name="Goeker M."/>
        </authorList>
    </citation>
    <scope>NUCLEOTIDE SEQUENCE [LARGE SCALE GENOMIC DNA]</scope>
    <source>
        <strain evidence="9 10">DSM 12121</strain>
    </source>
</reference>
<dbReference type="InterPro" id="IPR044068">
    <property type="entry name" value="CB"/>
</dbReference>
<feature type="domain" description="Core-binding (CB)" evidence="8">
    <location>
        <begin position="34"/>
        <end position="117"/>
    </location>
</feature>
<dbReference type="PANTHER" id="PTHR30349">
    <property type="entry name" value="PHAGE INTEGRASE-RELATED"/>
    <property type="match status" value="1"/>
</dbReference>
<name>A0A4R6DVL3_9RHOO</name>
<dbReference type="InterPro" id="IPR050090">
    <property type="entry name" value="Tyrosine_recombinase_XerCD"/>
</dbReference>
<dbReference type="CDD" id="cd01189">
    <property type="entry name" value="INT_ICEBs1_C_like"/>
    <property type="match status" value="1"/>
</dbReference>
<dbReference type="Proteomes" id="UP000295129">
    <property type="component" value="Unassembled WGS sequence"/>
</dbReference>
<comment type="caution">
    <text evidence="9">The sequence shown here is derived from an EMBL/GenBank/DDBJ whole genome shotgun (WGS) entry which is preliminary data.</text>
</comment>
<protein>
    <submittedName>
        <fullName evidence="9">Integrase</fullName>
    </submittedName>
</protein>
<evidence type="ECO:0000256" key="1">
    <source>
        <dbReference type="ARBA" id="ARBA00008857"/>
    </source>
</evidence>
<keyword evidence="10" id="KW-1185">Reference proteome</keyword>
<dbReference type="InterPro" id="IPR013762">
    <property type="entry name" value="Integrase-like_cat_sf"/>
</dbReference>
<dbReference type="InterPro" id="IPR011010">
    <property type="entry name" value="DNA_brk_join_enz"/>
</dbReference>
<evidence type="ECO:0000256" key="4">
    <source>
        <dbReference type="ARBA" id="ARBA00023172"/>
    </source>
</evidence>
<evidence type="ECO:0000256" key="5">
    <source>
        <dbReference type="PROSITE-ProRule" id="PRU01248"/>
    </source>
</evidence>
<dbReference type="EMBL" id="SNVV01000012">
    <property type="protein sequence ID" value="TDN49217.1"/>
    <property type="molecule type" value="Genomic_DNA"/>
</dbReference>
<dbReference type="PROSITE" id="PS51900">
    <property type="entry name" value="CB"/>
    <property type="match status" value="1"/>
</dbReference>
<evidence type="ECO:0000259" key="7">
    <source>
        <dbReference type="PROSITE" id="PS51898"/>
    </source>
</evidence>
<comment type="similarity">
    <text evidence="1">Belongs to the 'phage' integrase family.</text>
</comment>
<keyword evidence="2" id="KW-0229">DNA integration</keyword>
<proteinExistence type="inferred from homology"/>
<sequence length="367" mass="40601">MLNAIERGTFDYAKAFPGSKHARLAGVHAVRPKLTVGELMDEHLAAVRRADALSPSSIGSYARWTKARIKPKFGDRIADEITPPELRAWILDLASELAPKSVRSCVSVLSVVLSQAATDGIIASNPLAPIKLRTLLPRKRKAAQEEKIDPFSDLEIAAILDACPTVEERAFFQFAFGAGMRTGELIAFKWQHVSWATNTLHVQDNVVSGEYGTVEKTTKTDTERDIPILPAAKAALDAMRPASELLSAKTGGYVFLNPRTGQRWSNERVIRDRWTIILRKAGIRYRNPYQTRHTFASRLLMTGEAELLVAKLLGHTTVEMVRRHYGRYIKQPDGIVLRGDYSEFGADLGHSNPPKPALAGQKKGRVA</sequence>
<evidence type="ECO:0000256" key="3">
    <source>
        <dbReference type="ARBA" id="ARBA00023125"/>
    </source>
</evidence>
<evidence type="ECO:0000259" key="8">
    <source>
        <dbReference type="PROSITE" id="PS51900"/>
    </source>
</evidence>
<dbReference type="AlphaFoldDB" id="A0A4R6DVL3"/>
<accession>A0A4R6DVL3</accession>
<feature type="domain" description="Tyr recombinase" evidence="7">
    <location>
        <begin position="146"/>
        <end position="342"/>
    </location>
</feature>
<feature type="region of interest" description="Disordered" evidence="6">
    <location>
        <begin position="347"/>
        <end position="367"/>
    </location>
</feature>
<dbReference type="GO" id="GO:0003677">
    <property type="term" value="F:DNA binding"/>
    <property type="evidence" value="ECO:0007669"/>
    <property type="project" value="UniProtKB-UniRule"/>
</dbReference>
<keyword evidence="3 5" id="KW-0238">DNA-binding</keyword>
<dbReference type="Gene3D" id="1.10.150.130">
    <property type="match status" value="1"/>
</dbReference>
<evidence type="ECO:0000313" key="10">
    <source>
        <dbReference type="Proteomes" id="UP000295129"/>
    </source>
</evidence>
<evidence type="ECO:0000256" key="6">
    <source>
        <dbReference type="SAM" id="MobiDB-lite"/>
    </source>
</evidence>
<organism evidence="9 10">
    <name type="scientific">Azoarcus indigens</name>
    <dbReference type="NCBI Taxonomy" id="29545"/>
    <lineage>
        <taxon>Bacteria</taxon>
        <taxon>Pseudomonadati</taxon>
        <taxon>Pseudomonadota</taxon>
        <taxon>Betaproteobacteria</taxon>
        <taxon>Rhodocyclales</taxon>
        <taxon>Zoogloeaceae</taxon>
        <taxon>Azoarcus</taxon>
    </lineage>
</organism>
<dbReference type="PROSITE" id="PS51898">
    <property type="entry name" value="TYR_RECOMBINASE"/>
    <property type="match status" value="1"/>
</dbReference>
<dbReference type="SUPFAM" id="SSF56349">
    <property type="entry name" value="DNA breaking-rejoining enzymes"/>
    <property type="match status" value="1"/>
</dbReference>
<evidence type="ECO:0000256" key="2">
    <source>
        <dbReference type="ARBA" id="ARBA00022908"/>
    </source>
</evidence>